<sequence>MPTRDDKVLEYTEGTAPTTTVSNVDALVSLNSAVRTSFATREAHQELPAPKETVNENIAALHEISTLDEDKTLVSPAENMIVEVPGPRAATKSLVVSPASPREIDFAPMSTVTGAAGVASGVEIDPKEHEPYSSTDLAKTEIELL</sequence>
<evidence type="ECO:0000256" key="1">
    <source>
        <dbReference type="SAM" id="MobiDB-lite"/>
    </source>
</evidence>
<dbReference type="AlphaFoldDB" id="A0AAV0SUE7"/>
<organism evidence="2 3">
    <name type="scientific">Peronospora destructor</name>
    <dbReference type="NCBI Taxonomy" id="86335"/>
    <lineage>
        <taxon>Eukaryota</taxon>
        <taxon>Sar</taxon>
        <taxon>Stramenopiles</taxon>
        <taxon>Oomycota</taxon>
        <taxon>Peronosporomycetes</taxon>
        <taxon>Peronosporales</taxon>
        <taxon>Peronosporaceae</taxon>
        <taxon>Peronospora</taxon>
    </lineage>
</organism>
<name>A0AAV0SUE7_9STRA</name>
<evidence type="ECO:0000313" key="3">
    <source>
        <dbReference type="Proteomes" id="UP001162029"/>
    </source>
</evidence>
<protein>
    <submittedName>
        <fullName evidence="2">Uncharacterized protein</fullName>
    </submittedName>
</protein>
<accession>A0AAV0SUE7</accession>
<reference evidence="2" key="1">
    <citation type="submission" date="2022-12" db="EMBL/GenBank/DDBJ databases">
        <authorList>
            <person name="Webb A."/>
        </authorList>
    </citation>
    <scope>NUCLEOTIDE SEQUENCE</scope>
    <source>
        <strain evidence="2">Pd1</strain>
    </source>
</reference>
<feature type="region of interest" description="Disordered" evidence="1">
    <location>
        <begin position="126"/>
        <end position="145"/>
    </location>
</feature>
<evidence type="ECO:0000313" key="2">
    <source>
        <dbReference type="EMBL" id="CAI5708324.1"/>
    </source>
</evidence>
<dbReference type="Proteomes" id="UP001162029">
    <property type="component" value="Unassembled WGS sequence"/>
</dbReference>
<comment type="caution">
    <text evidence="2">The sequence shown here is derived from an EMBL/GenBank/DDBJ whole genome shotgun (WGS) entry which is preliminary data.</text>
</comment>
<gene>
    <name evidence="2" type="ORF">PDE001_LOCUS58</name>
</gene>
<proteinExistence type="predicted"/>
<dbReference type="EMBL" id="CANTFM010000013">
    <property type="protein sequence ID" value="CAI5708324.1"/>
    <property type="molecule type" value="Genomic_DNA"/>
</dbReference>
<keyword evidence="3" id="KW-1185">Reference proteome</keyword>